<dbReference type="EMBL" id="JBEHEF010000002">
    <property type="protein sequence ID" value="MEQ9936906.1"/>
    <property type="molecule type" value="Genomic_DNA"/>
</dbReference>
<proteinExistence type="predicted"/>
<comment type="caution">
    <text evidence="3">The sequence shown here is derived from an EMBL/GenBank/DDBJ whole genome shotgun (WGS) entry which is preliminary data.</text>
</comment>
<dbReference type="Pfam" id="PF04205">
    <property type="entry name" value="FMN_bind"/>
    <property type="match status" value="1"/>
</dbReference>
<keyword evidence="1" id="KW-0732">Signal</keyword>
<evidence type="ECO:0000313" key="4">
    <source>
        <dbReference type="Proteomes" id="UP001463408"/>
    </source>
</evidence>
<dbReference type="Gene3D" id="3.90.1010.20">
    <property type="match status" value="1"/>
</dbReference>
<dbReference type="SMART" id="SM00900">
    <property type="entry name" value="FMN_bind"/>
    <property type="match status" value="1"/>
</dbReference>
<feature type="signal peptide" evidence="1">
    <location>
        <begin position="1"/>
        <end position="22"/>
    </location>
</feature>
<dbReference type="InterPro" id="IPR007329">
    <property type="entry name" value="FMN-bd"/>
</dbReference>
<gene>
    <name evidence="3" type="ORF">ABRQ07_04620</name>
</gene>
<name>A0ABV1P6Y9_9GAMM</name>
<accession>A0ABV1P6Y9</accession>
<organism evidence="3 4">
    <name type="scientific">Pectobacterium polonicum</name>
    <dbReference type="NCBI Taxonomy" id="2485124"/>
    <lineage>
        <taxon>Bacteria</taxon>
        <taxon>Pseudomonadati</taxon>
        <taxon>Pseudomonadota</taxon>
        <taxon>Gammaproteobacteria</taxon>
        <taxon>Enterobacterales</taxon>
        <taxon>Pectobacteriaceae</taxon>
        <taxon>Pectobacterium</taxon>
    </lineage>
</organism>
<feature type="chain" id="PRO_5047104196" evidence="1">
    <location>
        <begin position="23"/>
        <end position="118"/>
    </location>
</feature>
<sequence>MKKSIPAVLATVVMAFSLSVHGSNVAQYKDGTYIGKAQGKAAEVEVTVSIKDGKIANAEVRKHGDTEAMMLSATDQIVPELLEKQDINKVDAVTGATLSNQGVINAVKQALEQAKITP</sequence>
<evidence type="ECO:0000256" key="1">
    <source>
        <dbReference type="SAM" id="SignalP"/>
    </source>
</evidence>
<evidence type="ECO:0000259" key="2">
    <source>
        <dbReference type="SMART" id="SM00900"/>
    </source>
</evidence>
<feature type="domain" description="FMN-binding" evidence="2">
    <location>
        <begin position="39"/>
        <end position="114"/>
    </location>
</feature>
<dbReference type="Proteomes" id="UP001463408">
    <property type="component" value="Unassembled WGS sequence"/>
</dbReference>
<reference evidence="3 4" key="1">
    <citation type="submission" date="2024-06" db="EMBL/GenBank/DDBJ databases">
        <title>Pangenomics to understand the prophage dynamics in the radiating lineages of P. brasiliense.</title>
        <authorList>
            <person name="Pardeshi L.A."/>
            <person name="Van Duivenbode I."/>
            <person name="Jonkheer E.M."/>
            <person name="Pel M.J.C."/>
            <person name="Kupczok A."/>
            <person name="De Ridder D."/>
            <person name="Smit S."/>
            <person name="Van Der Lee T.J."/>
        </authorList>
    </citation>
    <scope>NUCLEOTIDE SEQUENCE [LARGE SCALE GENOMIC DNA]</scope>
    <source>
        <strain evidence="3 4">PD 8607</strain>
    </source>
</reference>
<protein>
    <submittedName>
        <fullName evidence="3">FMN-binding protein</fullName>
    </submittedName>
</protein>
<dbReference type="PIRSF" id="PIRSF036531">
    <property type="entry name" value="Tpp15_prd"/>
    <property type="match status" value="1"/>
</dbReference>
<keyword evidence="4" id="KW-1185">Reference proteome</keyword>
<dbReference type="RefSeq" id="WP_337957837.1">
    <property type="nucleotide sequence ID" value="NZ_JAQRNC010000003.1"/>
</dbReference>
<dbReference type="InterPro" id="IPR017058">
    <property type="entry name" value="Major_M_immunogen_Tpp15_prd"/>
</dbReference>
<evidence type="ECO:0000313" key="3">
    <source>
        <dbReference type="EMBL" id="MEQ9936906.1"/>
    </source>
</evidence>